<dbReference type="OrthoDB" id="191139at2759"/>
<keyword evidence="1" id="KW-0812">Transmembrane</keyword>
<reference evidence="2" key="1">
    <citation type="submission" date="2020-07" db="EMBL/GenBank/DDBJ databases">
        <title>Draft Genome Sequence of a Deep-Sea Yeast, Naganishia (Cryptococcus) liquefaciens strain N6.</title>
        <authorList>
            <person name="Han Y.W."/>
            <person name="Kajitani R."/>
            <person name="Morimoto H."/>
            <person name="Parhat M."/>
            <person name="Tsubouchi H."/>
            <person name="Bakenova O."/>
            <person name="Ogata M."/>
            <person name="Argunhan B."/>
            <person name="Aoki R."/>
            <person name="Kajiwara S."/>
            <person name="Itoh T."/>
            <person name="Iwasaki H."/>
        </authorList>
    </citation>
    <scope>NUCLEOTIDE SEQUENCE</scope>
    <source>
        <strain evidence="2">N6</strain>
    </source>
</reference>
<dbReference type="AlphaFoldDB" id="A0A8H3YDS9"/>
<evidence type="ECO:0000313" key="3">
    <source>
        <dbReference type="Proteomes" id="UP000620104"/>
    </source>
</evidence>
<dbReference type="EMBL" id="BLZA01000005">
    <property type="protein sequence ID" value="GHJ84086.1"/>
    <property type="molecule type" value="Genomic_DNA"/>
</dbReference>
<gene>
    <name evidence="2" type="ORF">NliqN6_0488</name>
</gene>
<keyword evidence="1" id="KW-0472">Membrane</keyword>
<name>A0A8H3YDS9_9TREE</name>
<feature type="transmembrane region" description="Helical" evidence="1">
    <location>
        <begin position="101"/>
        <end position="120"/>
    </location>
</feature>
<evidence type="ECO:0000256" key="1">
    <source>
        <dbReference type="SAM" id="Phobius"/>
    </source>
</evidence>
<proteinExistence type="predicted"/>
<feature type="transmembrane region" description="Helical" evidence="1">
    <location>
        <begin position="25"/>
        <end position="43"/>
    </location>
</feature>
<protein>
    <submittedName>
        <fullName evidence="2">Uncharacterized protein</fullName>
    </submittedName>
</protein>
<evidence type="ECO:0000313" key="2">
    <source>
        <dbReference type="EMBL" id="GHJ84086.1"/>
    </source>
</evidence>
<dbReference type="Proteomes" id="UP000620104">
    <property type="component" value="Unassembled WGS sequence"/>
</dbReference>
<comment type="caution">
    <text evidence="2">The sequence shown here is derived from an EMBL/GenBank/DDBJ whole genome shotgun (WGS) entry which is preliminary data.</text>
</comment>
<organism evidence="2 3">
    <name type="scientific">Naganishia liquefaciens</name>
    <dbReference type="NCBI Taxonomy" id="104408"/>
    <lineage>
        <taxon>Eukaryota</taxon>
        <taxon>Fungi</taxon>
        <taxon>Dikarya</taxon>
        <taxon>Basidiomycota</taxon>
        <taxon>Agaricomycotina</taxon>
        <taxon>Tremellomycetes</taxon>
        <taxon>Filobasidiales</taxon>
        <taxon>Filobasidiaceae</taxon>
        <taxon>Naganishia</taxon>
    </lineage>
</organism>
<keyword evidence="3" id="KW-1185">Reference proteome</keyword>
<accession>A0A8H3YDS9</accession>
<sequence length="133" mass="14606">MAKNPYYDNSRPTPNLLSKESIGTAFLYGCAAGALGVGIMTFSEKIEQTFTGRPNSYVPAHTLERLLGLPYRPDSQRLLLNHAMHYGQGALAGGIRGIMSAYGLVGFFANFMFTAIRLGIDQTLENWTQDLAR</sequence>
<keyword evidence="1" id="KW-1133">Transmembrane helix</keyword>